<dbReference type="EMBL" id="JASFZW010000006">
    <property type="protein sequence ID" value="KAK2077377.1"/>
    <property type="molecule type" value="Genomic_DNA"/>
</dbReference>
<feature type="compositionally biased region" description="Basic and acidic residues" evidence="4">
    <location>
        <begin position="227"/>
        <end position="242"/>
    </location>
</feature>
<keyword evidence="6" id="KW-1185">Reference proteome</keyword>
<dbReference type="GO" id="GO:0005634">
    <property type="term" value="C:nucleus"/>
    <property type="evidence" value="ECO:0007669"/>
    <property type="project" value="UniProtKB-SubCell"/>
</dbReference>
<evidence type="ECO:0000256" key="3">
    <source>
        <dbReference type="ARBA" id="ARBA00023242"/>
    </source>
</evidence>
<organism evidence="5 6">
    <name type="scientific">Prototheca wickerhamii</name>
    <dbReference type="NCBI Taxonomy" id="3111"/>
    <lineage>
        <taxon>Eukaryota</taxon>
        <taxon>Viridiplantae</taxon>
        <taxon>Chlorophyta</taxon>
        <taxon>core chlorophytes</taxon>
        <taxon>Trebouxiophyceae</taxon>
        <taxon>Chlorellales</taxon>
        <taxon>Chlorellaceae</taxon>
        <taxon>Prototheca</taxon>
    </lineage>
</organism>
<dbReference type="InterPro" id="IPR015943">
    <property type="entry name" value="WD40/YVTN_repeat-like_dom_sf"/>
</dbReference>
<evidence type="ECO:0000313" key="6">
    <source>
        <dbReference type="Proteomes" id="UP001255856"/>
    </source>
</evidence>
<dbReference type="GO" id="GO:0000127">
    <property type="term" value="C:transcription factor TFIIIC complex"/>
    <property type="evidence" value="ECO:0007669"/>
    <property type="project" value="TreeGrafter"/>
</dbReference>
<feature type="region of interest" description="Disordered" evidence="4">
    <location>
        <begin position="221"/>
        <end position="251"/>
    </location>
</feature>
<accession>A0AAD9IJL6</accession>
<dbReference type="GO" id="GO:0006383">
    <property type="term" value="P:transcription by RNA polymerase III"/>
    <property type="evidence" value="ECO:0007669"/>
    <property type="project" value="TreeGrafter"/>
</dbReference>
<evidence type="ECO:0000256" key="1">
    <source>
        <dbReference type="ARBA" id="ARBA00004123"/>
    </source>
</evidence>
<dbReference type="PANTHER" id="PTHR15052:SF2">
    <property type="entry name" value="GENERAL TRANSCRIPTION FACTOR 3C POLYPEPTIDE 2"/>
    <property type="match status" value="1"/>
</dbReference>
<dbReference type="InterPro" id="IPR036322">
    <property type="entry name" value="WD40_repeat_dom_sf"/>
</dbReference>
<keyword evidence="3" id="KW-0539">Nucleus</keyword>
<evidence type="ECO:0000256" key="4">
    <source>
        <dbReference type="SAM" id="MobiDB-lite"/>
    </source>
</evidence>
<dbReference type="SUPFAM" id="SSF50978">
    <property type="entry name" value="WD40 repeat-like"/>
    <property type="match status" value="1"/>
</dbReference>
<name>A0AAD9IJL6_PROWI</name>
<comment type="caution">
    <text evidence="5">The sequence shown here is derived from an EMBL/GenBank/DDBJ whole genome shotgun (WGS) entry which is preliminary data.</text>
</comment>
<evidence type="ECO:0000313" key="5">
    <source>
        <dbReference type="EMBL" id="KAK2077377.1"/>
    </source>
</evidence>
<proteinExistence type="predicted"/>
<sequence>MTARDESLQAEDVLLFAGGPVWALAWSPALPSDGNDYLAVACHRPGHERHLIGEPAQGPHMLQLWAVPRAAEGQGAALPWVASLVSHDGDHINALAWCPHAGEADPRRLGLLALSRGDGAVCVYTMSRAQPGTKGAIVDEASVLVARLDCRALLGGALPSCLDWDARSGDTLVAGCWDGSALVLRLSGSSIQNAGGAPGLEVLTRIQAGSIALRAVACLPPDDNGEEEGHARGSDASTRLEDPPTMPALSRSSTSAVIFGTACQDGTMAIWDARDPVVPQHTQLLTTGCLYAASWSLRPRGLLCACDDGAVRGVPVDAAVVARDSADSSRKIQTAIPWRGAGQGALWGLHVLPGMDLTAYGGEDGVIAVFPAGFQQDARKRRPHQPVGGFVYDEATQALQVLTVRDLGPSHGLYSGKAVDRLRAVKGTPLPPLEQCILRLAWHPTYGAGQASHAGNRLATGLACGVVRLQTIYVH</sequence>
<dbReference type="AlphaFoldDB" id="A0AAD9IJL6"/>
<dbReference type="Gene3D" id="2.130.10.10">
    <property type="entry name" value="YVTN repeat-like/Quinoprotein amine dehydrogenase"/>
    <property type="match status" value="2"/>
</dbReference>
<keyword evidence="2" id="KW-0804">Transcription</keyword>
<comment type="subcellular location">
    <subcellularLocation>
        <location evidence="1">Nucleus</location>
    </subcellularLocation>
</comment>
<evidence type="ECO:0000256" key="2">
    <source>
        <dbReference type="ARBA" id="ARBA00023163"/>
    </source>
</evidence>
<protein>
    <submittedName>
        <fullName evidence="5">Uncharacterized protein</fullName>
    </submittedName>
</protein>
<reference evidence="5" key="1">
    <citation type="submission" date="2021-01" db="EMBL/GenBank/DDBJ databases">
        <authorList>
            <person name="Eckstrom K.M.E."/>
        </authorList>
    </citation>
    <scope>NUCLEOTIDE SEQUENCE</scope>
    <source>
        <strain evidence="5">UVCC 0001</strain>
    </source>
</reference>
<gene>
    <name evidence="5" type="ORF">QBZ16_004222</name>
</gene>
<dbReference type="InterPro" id="IPR052416">
    <property type="entry name" value="GTF3C_component"/>
</dbReference>
<dbReference type="Proteomes" id="UP001255856">
    <property type="component" value="Unassembled WGS sequence"/>
</dbReference>
<dbReference type="PANTHER" id="PTHR15052">
    <property type="entry name" value="RNA POLYMERASE III TRANSCRIPTION INITIATION FACTOR COMPLEX SUBUNIT"/>
    <property type="match status" value="1"/>
</dbReference>